<evidence type="ECO:0000256" key="1">
    <source>
        <dbReference type="SAM" id="SignalP"/>
    </source>
</evidence>
<dbReference type="InterPro" id="IPR029052">
    <property type="entry name" value="Metallo-depent_PP-like"/>
</dbReference>
<gene>
    <name evidence="2" type="ORF">PGLA1383_LOCUS22745</name>
</gene>
<evidence type="ECO:0000313" key="2">
    <source>
        <dbReference type="EMBL" id="CAE8604594.1"/>
    </source>
</evidence>
<name>A0A813EV27_POLGL</name>
<sequence length="476" mass="52508">MVALSRSGLVAALCCLSAELRPFALGVSSGTGVFEPWLEELWATEGRPGSVGGSGPGGAKPLELRIAKALGSKGYNKVRISVIGQEPQEFTDFNFTYNEQFKYRWTENFLHSALVDLQPGANKFSIGGQQVVVDLPAEDEGIRGVLWSDPCFSSKYINCKYADRFQTFNHSIAMLNAAFADQSMNMFSILGDNFYDQTGELSKTFFDRLSPEVKRRFMLIVSGNHDNWVCGGPNCGTKSDNFAIGQMQYYPSDTVASTLAPQSDSIFLDFSKDPDANGGQYNSFQNVGTNFLVYHKLGNIGFLGFSGAAEFNDTLPHFKEACQYFNESKPATVFLLGHWNKDNDGARPGMSVPEVRTELLKLPECAFLGDRLKYMDGHQHCNFVHDKDATGPFGFMIGAHGMDDDSCEAQAGFLFMDSTKGRVRLHYFETASESRGDRFEEILACVTSHGLAGCTQLADTWLDIPVAVQESTIEWV</sequence>
<dbReference type="SUPFAM" id="SSF56300">
    <property type="entry name" value="Metallo-dependent phosphatases"/>
    <property type="match status" value="1"/>
</dbReference>
<evidence type="ECO:0000313" key="3">
    <source>
        <dbReference type="Proteomes" id="UP000654075"/>
    </source>
</evidence>
<dbReference type="EMBL" id="CAJNNV010016662">
    <property type="protein sequence ID" value="CAE8604594.1"/>
    <property type="molecule type" value="Genomic_DNA"/>
</dbReference>
<keyword evidence="3" id="KW-1185">Reference proteome</keyword>
<feature type="chain" id="PRO_5032400745" description="Calcineurin-like phosphoesterase domain-containing protein" evidence="1">
    <location>
        <begin position="27"/>
        <end position="476"/>
    </location>
</feature>
<feature type="signal peptide" evidence="1">
    <location>
        <begin position="1"/>
        <end position="26"/>
    </location>
</feature>
<dbReference type="OrthoDB" id="437690at2759"/>
<organism evidence="2 3">
    <name type="scientific">Polarella glacialis</name>
    <name type="common">Dinoflagellate</name>
    <dbReference type="NCBI Taxonomy" id="89957"/>
    <lineage>
        <taxon>Eukaryota</taxon>
        <taxon>Sar</taxon>
        <taxon>Alveolata</taxon>
        <taxon>Dinophyceae</taxon>
        <taxon>Suessiales</taxon>
        <taxon>Suessiaceae</taxon>
        <taxon>Polarella</taxon>
    </lineage>
</organism>
<dbReference type="Proteomes" id="UP000654075">
    <property type="component" value="Unassembled WGS sequence"/>
</dbReference>
<protein>
    <recommendedName>
        <fullName evidence="4">Calcineurin-like phosphoesterase domain-containing protein</fullName>
    </recommendedName>
</protein>
<proteinExistence type="predicted"/>
<accession>A0A813EV27</accession>
<comment type="caution">
    <text evidence="2">The sequence shown here is derived from an EMBL/GenBank/DDBJ whole genome shotgun (WGS) entry which is preliminary data.</text>
</comment>
<reference evidence="2" key="1">
    <citation type="submission" date="2021-02" db="EMBL/GenBank/DDBJ databases">
        <authorList>
            <person name="Dougan E. K."/>
            <person name="Rhodes N."/>
            <person name="Thang M."/>
            <person name="Chan C."/>
        </authorList>
    </citation>
    <scope>NUCLEOTIDE SEQUENCE</scope>
</reference>
<keyword evidence="1" id="KW-0732">Signal</keyword>
<evidence type="ECO:0008006" key="4">
    <source>
        <dbReference type="Google" id="ProtNLM"/>
    </source>
</evidence>
<dbReference type="AlphaFoldDB" id="A0A813EV27"/>